<dbReference type="PROSITE" id="PS50103">
    <property type="entry name" value="ZF_C3H1"/>
    <property type="match status" value="2"/>
</dbReference>
<name>A0A7S4N2V7_9STRA</name>
<evidence type="ECO:0000259" key="3">
    <source>
        <dbReference type="PROSITE" id="PS50103"/>
    </source>
</evidence>
<dbReference type="InterPro" id="IPR000571">
    <property type="entry name" value="Znf_CCCH"/>
</dbReference>
<feature type="compositionally biased region" description="Basic and acidic residues" evidence="2">
    <location>
        <begin position="361"/>
        <end position="375"/>
    </location>
</feature>
<feature type="region of interest" description="Disordered" evidence="2">
    <location>
        <begin position="361"/>
        <end position="386"/>
    </location>
</feature>
<evidence type="ECO:0000256" key="1">
    <source>
        <dbReference type="PROSITE-ProRule" id="PRU00723"/>
    </source>
</evidence>
<feature type="compositionally biased region" description="Basic and acidic residues" evidence="2">
    <location>
        <begin position="1226"/>
        <end position="1256"/>
    </location>
</feature>
<proteinExistence type="predicted"/>
<feature type="compositionally biased region" description="Basic and acidic residues" evidence="2">
    <location>
        <begin position="926"/>
        <end position="935"/>
    </location>
</feature>
<feature type="compositionally biased region" description="Basic and acidic residues" evidence="2">
    <location>
        <begin position="741"/>
        <end position="763"/>
    </location>
</feature>
<evidence type="ECO:0000256" key="2">
    <source>
        <dbReference type="SAM" id="MobiDB-lite"/>
    </source>
</evidence>
<feature type="domain" description="C3H1-type" evidence="3">
    <location>
        <begin position="786"/>
        <end position="816"/>
    </location>
</feature>
<keyword evidence="1" id="KW-0863">Zinc-finger</keyword>
<feature type="compositionally biased region" description="Basic and acidic residues" evidence="2">
    <location>
        <begin position="572"/>
        <end position="591"/>
    </location>
</feature>
<dbReference type="SMART" id="SM00356">
    <property type="entry name" value="ZnF_C3H1"/>
    <property type="match status" value="3"/>
</dbReference>
<keyword evidence="1" id="KW-0479">Metal-binding</keyword>
<evidence type="ECO:0000313" key="4">
    <source>
        <dbReference type="EMBL" id="CAE2260899.1"/>
    </source>
</evidence>
<feature type="region of interest" description="Disordered" evidence="2">
    <location>
        <begin position="920"/>
        <end position="961"/>
    </location>
</feature>
<feature type="domain" description="C3H1-type" evidence="3">
    <location>
        <begin position="1080"/>
        <end position="1110"/>
    </location>
</feature>
<gene>
    <name evidence="4" type="ORF">OAUR00152_LOCUS26755</name>
</gene>
<feature type="zinc finger region" description="C3H1-type" evidence="1">
    <location>
        <begin position="1080"/>
        <end position="1110"/>
    </location>
</feature>
<reference evidence="4" key="1">
    <citation type="submission" date="2021-01" db="EMBL/GenBank/DDBJ databases">
        <authorList>
            <person name="Corre E."/>
            <person name="Pelletier E."/>
            <person name="Niang G."/>
            <person name="Scheremetjew M."/>
            <person name="Finn R."/>
            <person name="Kale V."/>
            <person name="Holt S."/>
            <person name="Cochrane G."/>
            <person name="Meng A."/>
            <person name="Brown T."/>
            <person name="Cohen L."/>
        </authorList>
    </citation>
    <scope>NUCLEOTIDE SEQUENCE</scope>
    <source>
        <strain evidence="4">Isolate 1302-5</strain>
    </source>
</reference>
<feature type="compositionally biased region" description="Basic and acidic residues" evidence="2">
    <location>
        <begin position="718"/>
        <end position="729"/>
    </location>
</feature>
<feature type="compositionally biased region" description="Basic and acidic residues" evidence="2">
    <location>
        <begin position="634"/>
        <end position="646"/>
    </location>
</feature>
<feature type="zinc finger region" description="C3H1-type" evidence="1">
    <location>
        <begin position="786"/>
        <end position="816"/>
    </location>
</feature>
<accession>A0A7S4N2V7</accession>
<feature type="compositionally biased region" description="Basic and acidic residues" evidence="2">
    <location>
        <begin position="609"/>
        <end position="618"/>
    </location>
</feature>
<feature type="compositionally biased region" description="Basic and acidic residues" evidence="2">
    <location>
        <begin position="544"/>
        <end position="559"/>
    </location>
</feature>
<feature type="region of interest" description="Disordered" evidence="2">
    <location>
        <begin position="997"/>
        <end position="1055"/>
    </location>
</feature>
<organism evidence="4">
    <name type="scientific">Odontella aurita</name>
    <dbReference type="NCBI Taxonomy" id="265563"/>
    <lineage>
        <taxon>Eukaryota</taxon>
        <taxon>Sar</taxon>
        <taxon>Stramenopiles</taxon>
        <taxon>Ochrophyta</taxon>
        <taxon>Bacillariophyta</taxon>
        <taxon>Mediophyceae</taxon>
        <taxon>Biddulphiophycidae</taxon>
        <taxon>Eupodiscales</taxon>
        <taxon>Odontellaceae</taxon>
        <taxon>Odontella</taxon>
    </lineage>
</organism>
<protein>
    <recommendedName>
        <fullName evidence="3">C3H1-type domain-containing protein</fullName>
    </recommendedName>
</protein>
<keyword evidence="1" id="KW-0862">Zinc</keyword>
<feature type="compositionally biased region" description="Low complexity" evidence="2">
    <location>
        <begin position="561"/>
        <end position="571"/>
    </location>
</feature>
<feature type="compositionally biased region" description="Basic and acidic residues" evidence="2">
    <location>
        <begin position="769"/>
        <end position="782"/>
    </location>
</feature>
<feature type="region of interest" description="Disordered" evidence="2">
    <location>
        <begin position="544"/>
        <end position="782"/>
    </location>
</feature>
<dbReference type="EMBL" id="HBKQ01038680">
    <property type="protein sequence ID" value="CAE2260899.1"/>
    <property type="molecule type" value="Transcribed_RNA"/>
</dbReference>
<dbReference type="GO" id="GO:0008270">
    <property type="term" value="F:zinc ion binding"/>
    <property type="evidence" value="ECO:0007669"/>
    <property type="project" value="UniProtKB-KW"/>
</dbReference>
<sequence length="1371" mass="151895">MHCNCRTVMGLLQRGADPRRKDASKKRSIDCADDRAKYLDWKIRTMMPQTQHNRAEFQAMQDEVREAERISELLGVYMDATKLDDQARNVKHWWTCQVTWQRARNLRLGGGPVATAELRGVRDSLFCAVAWDGNPEPPTDVVPLSSDPDWNGVRSHYRFRFNSRMEGTYAGKEIVFRLFKGDPPSRKGGGERVSVPLGSVTENGARMYENASEREMSGEFAVQPSPNRYLQSGSATIALQKLPYDVEYERQKVERLGGELADLVGRVVRFDEKIDGDGKSKKAATAPLLNALAPMLLRCAVALEDLGLAKRLISVGLDPEAGLKILASKELPTEMSSLSSTTTKKDIEELFEKARASKRAEVVRRGDGTSGERKVATSGKTPAPAKDIKKLDELPTLKTAHWMELELNNRCRFFPECERGRSCRYTHVLSSGRPVVCAVVPESTALGTAYDRNFGVRLRQSDCKETIAKDRDGNEWHAAGLICPAERVYYYARGGPGGRENGQGVWLYPTREHAVAAVAITVLDEFQRRGLYCDWGRVRKLEEEERERRPKSWERDERLTAAGGSKRSSSARGDEDRGVKHRPSDTPEEQRKRSKIAAALAPSTQGRSSRVDATERRKNATFAPSFQGTAHVDNTGRKNADAGDLWRKRKSPSYEMSVSSKRARHGVNDDDGKGGPSSVVGPAARKPAGETDLPTNNGGQEGSAIVTEDTGSRRSKSPRPDKGRRRGDARSTSSLPKPKRERAQERSEGEGTRIVGVKRDTPKAAEPPKLGKPDWMVGERDSGHPGWKVKRCPFFRSPHRSKCKYGKKCNNAHVFDPAAAECPLVEAGSEDHLADAYARAFNGASLYQSSRFELRKFVAGRTWFTGAIRCPLENVVYYAEGGSNATKSSQGVYWYPTKEDAFKAADSVLLSSLRQRRYTANNASGDAREKKTLEKRNKRKSSFAGGSVPDEISPDEEGSNVSTLSEPMVAAAASGKFSSGIFFQGLSRSSYVPSARHSSKASLPASGTPENSRFTPPNAGARGPPGPLENIQLDRGPPAPGQVDPWSQGECNSSNPGPAVILPHIKGRKGYHAEAWMLCPPNYHLCLPFKKSGYEGCKRGSDCKFAHIFTPSEGALPTGLPPHPSALKDAYQENFRIRLPNDGFELRPERSMEGTEWFTACFRCPREGTIYLSAGFAGMKSGQNIWWYRTKAEAIAAVEGVILTAFRERQLSARWEPPQRQYPDARPGEDRHSYSSCNERYEQEQSFSVKHDRGEGDSNTGSGVHPLPLEKDLQALYATVFPRSILPAHSFAEESVRSPDGRKVYTVVFKSPAEGNKMYHPQGNGGIEMRGRWWYHDAQSAKRATFPVLAKDLQKRGIIASAKEFLETRCH</sequence>
<feature type="region of interest" description="Disordered" evidence="2">
    <location>
        <begin position="1215"/>
        <end position="1265"/>
    </location>
</feature>